<feature type="region of interest" description="Disordered" evidence="1">
    <location>
        <begin position="343"/>
        <end position="386"/>
    </location>
</feature>
<evidence type="ECO:0000313" key="3">
    <source>
        <dbReference type="Proteomes" id="UP001054837"/>
    </source>
</evidence>
<protein>
    <submittedName>
        <fullName evidence="2">Uncharacterized protein</fullName>
    </submittedName>
</protein>
<comment type="caution">
    <text evidence="2">The sequence shown here is derived from an EMBL/GenBank/DDBJ whole genome shotgun (WGS) entry which is preliminary data.</text>
</comment>
<dbReference type="Gene3D" id="3.10.20.90">
    <property type="entry name" value="Phosphatidylinositol 3-kinase Catalytic Subunit, Chain A, domain 1"/>
    <property type="match status" value="1"/>
</dbReference>
<feature type="compositionally biased region" description="Acidic residues" evidence="1">
    <location>
        <begin position="765"/>
        <end position="777"/>
    </location>
</feature>
<dbReference type="Proteomes" id="UP001054837">
    <property type="component" value="Unassembled WGS sequence"/>
</dbReference>
<accession>A0AAV4V0Z8</accession>
<gene>
    <name evidence="2" type="ORF">CDAR_222101</name>
</gene>
<sequence length="1184" mass="126900">MSPTQIPIIIKENSPLCAEIEISDSRHSLLACEDRLKRSGDGPVDLLYADHLLMDDYTLIDVAYIYLWKRTGPMEFFYTFTYQQPFVDRFVEPPVMMATEKIGLTNGFVDEPDTIAVAVVSDENISVDEPVTEDNATMSVSDSNEVVNGHDSDVAVKGHDSGVAVKGHDSGVAVNGHDSDEVVNGHDSDEAVNDSDSIIDVVNGHDRIEEVNVSEKIAVVNGNERIDVVNEDSESIDVVNVEEIATVNGNERIEAVNGNDSDESMVVCESNNALIVSGSSKAVVVTEIIKPMVASESNGPMIVSESSGTAVNGTELNDTPVVDAMDESNNSEVPVAAAASVVEETNSRHSELSISSSSSKVPDDISKMETDEVSSSTSSPTTNTYNSSYTPIMKVDATYTLQNILSPTNGIKLKLIHCPDAKRSSKKSGGRKSSRTRYKSTPVQRFPRLAPYPPPPSTPSVCLPTNISPLPQITMSNLVPSVMTTLAPNIVTALVSTTANTMCDVTKNSTMLPTAAFLSQSPLCTHSNSFAAVPNFIPVSTAAMNSILPNATGTGVTLKSILPQPTVVGSPTLPSTVIQQSIAEKTTKSITAQQTFTMPCVTTSVSVPTSSAPSEMPVSKEQTHIATSVIYPSMPVITTDAKQPKPVESPIAATIAPKVDSASLLKAALTEEHLSGSKAPPPKINRIQSSPIKESLFRVKLTPEKKTSTAFEMSVKNSISAEFSDNDDLGCQSDLVVDEQKMDSSDNEDDTDAALRKKITAIAEKEDEADATDDTEADSGRASDISSQARSSCDDDIGSPMNTMSVSETVTSTSAPRLPAFTFAVSTAASTPATTVAYTSSFITSHSNTVISNISRKSNNIDHVINNILRNHEKKDTIGALDLSSYTKKPAEAVFRPKPVANPVLDIKHRQQTYLPAPNTNKQHTACVPAPKHPTSSPILMHGLTTHRNTLMSPQISPVPPKKSSHLPIPPLYGGSMFPSQSSGMSPPSYMPARSAPTYANHPLSPPVPTAHQGMPASVQMLSSMLPCMNRSVANSFPLRSATPLPSPMPARSNPSSICQLTESQPYYTKGINNRSTAFNTPRTMVPTTTNSLIIPTTNSLIMPTTNSLIMPTTNSLIRPYPMTSAIYKSNHPTIPSYNKRSNSYKNAYNGKYAVINQSDPNGYQNKMLVRNLDARPNGNQQSH</sequence>
<feature type="compositionally biased region" description="Low complexity" evidence="1">
    <location>
        <begin position="374"/>
        <end position="386"/>
    </location>
</feature>
<feature type="compositionally biased region" description="Basic and acidic residues" evidence="1">
    <location>
        <begin position="361"/>
        <end position="370"/>
    </location>
</feature>
<evidence type="ECO:0000256" key="1">
    <source>
        <dbReference type="SAM" id="MobiDB-lite"/>
    </source>
</evidence>
<dbReference type="AlphaFoldDB" id="A0AAV4V0Z8"/>
<keyword evidence="3" id="KW-1185">Reference proteome</keyword>
<feature type="compositionally biased region" description="Basic residues" evidence="1">
    <location>
        <begin position="424"/>
        <end position="438"/>
    </location>
</feature>
<evidence type="ECO:0000313" key="2">
    <source>
        <dbReference type="EMBL" id="GIY63718.1"/>
    </source>
</evidence>
<reference evidence="2 3" key="1">
    <citation type="submission" date="2021-06" db="EMBL/GenBank/DDBJ databases">
        <title>Caerostris darwini draft genome.</title>
        <authorList>
            <person name="Kono N."/>
            <person name="Arakawa K."/>
        </authorList>
    </citation>
    <scope>NUCLEOTIDE SEQUENCE [LARGE SCALE GENOMIC DNA]</scope>
</reference>
<dbReference type="EMBL" id="BPLQ01012208">
    <property type="protein sequence ID" value="GIY63718.1"/>
    <property type="molecule type" value="Genomic_DNA"/>
</dbReference>
<feature type="region of interest" description="Disordered" evidence="1">
    <location>
        <begin position="417"/>
        <end position="440"/>
    </location>
</feature>
<name>A0AAV4V0Z8_9ARAC</name>
<proteinExistence type="predicted"/>
<organism evidence="2 3">
    <name type="scientific">Caerostris darwini</name>
    <dbReference type="NCBI Taxonomy" id="1538125"/>
    <lineage>
        <taxon>Eukaryota</taxon>
        <taxon>Metazoa</taxon>
        <taxon>Ecdysozoa</taxon>
        <taxon>Arthropoda</taxon>
        <taxon>Chelicerata</taxon>
        <taxon>Arachnida</taxon>
        <taxon>Araneae</taxon>
        <taxon>Araneomorphae</taxon>
        <taxon>Entelegynae</taxon>
        <taxon>Araneoidea</taxon>
        <taxon>Araneidae</taxon>
        <taxon>Caerostris</taxon>
    </lineage>
</organism>
<feature type="region of interest" description="Disordered" evidence="1">
    <location>
        <begin position="765"/>
        <end position="803"/>
    </location>
</feature>